<dbReference type="AlphaFoldDB" id="A0A2U1SQL8"/>
<dbReference type="InterPro" id="IPR023352">
    <property type="entry name" value="MAPEG-like_dom_sf"/>
</dbReference>
<evidence type="ECO:0000256" key="5">
    <source>
        <dbReference type="SAM" id="Phobius"/>
    </source>
</evidence>
<evidence type="ECO:0000256" key="2">
    <source>
        <dbReference type="ARBA" id="ARBA00022692"/>
    </source>
</evidence>
<dbReference type="Gene3D" id="1.20.120.550">
    <property type="entry name" value="Membrane associated eicosanoid/glutathione metabolism-like domain"/>
    <property type="match status" value="1"/>
</dbReference>
<dbReference type="RefSeq" id="WP_108917267.1">
    <property type="nucleotide sequence ID" value="NZ_BGJY01000020.1"/>
</dbReference>
<keyword evidence="3 5" id="KW-1133">Transmembrane helix</keyword>
<dbReference type="SUPFAM" id="SSF161084">
    <property type="entry name" value="MAPEG domain-like"/>
    <property type="match status" value="1"/>
</dbReference>
<proteinExistence type="predicted"/>
<evidence type="ECO:0000256" key="3">
    <source>
        <dbReference type="ARBA" id="ARBA00022989"/>
    </source>
</evidence>
<evidence type="ECO:0000313" key="6">
    <source>
        <dbReference type="EMBL" id="PWB93900.1"/>
    </source>
</evidence>
<dbReference type="PANTHER" id="PTHR35371">
    <property type="entry name" value="INNER MEMBRANE PROTEIN"/>
    <property type="match status" value="1"/>
</dbReference>
<feature type="transmembrane region" description="Helical" evidence="5">
    <location>
        <begin position="117"/>
        <end position="134"/>
    </location>
</feature>
<organism evidence="6 7">
    <name type="scientific">Methylosinus sporium</name>
    <dbReference type="NCBI Taxonomy" id="428"/>
    <lineage>
        <taxon>Bacteria</taxon>
        <taxon>Pseudomonadati</taxon>
        <taxon>Pseudomonadota</taxon>
        <taxon>Alphaproteobacteria</taxon>
        <taxon>Hyphomicrobiales</taxon>
        <taxon>Methylocystaceae</taxon>
        <taxon>Methylosinus</taxon>
    </lineage>
</organism>
<gene>
    <name evidence="6" type="ORF">C5689_10700</name>
</gene>
<feature type="transmembrane region" description="Helical" evidence="5">
    <location>
        <begin position="68"/>
        <end position="97"/>
    </location>
</feature>
<dbReference type="OrthoDB" id="7743618at2"/>
<dbReference type="PANTHER" id="PTHR35371:SF1">
    <property type="entry name" value="BLR7753 PROTEIN"/>
    <property type="match status" value="1"/>
</dbReference>
<comment type="caution">
    <text evidence="6">The sequence shown here is derived from an EMBL/GenBank/DDBJ whole genome shotgun (WGS) entry which is preliminary data.</text>
</comment>
<keyword evidence="2 5" id="KW-0812">Transmembrane</keyword>
<dbReference type="EMBL" id="PUIV01000014">
    <property type="protein sequence ID" value="PWB93900.1"/>
    <property type="molecule type" value="Genomic_DNA"/>
</dbReference>
<sequence>MTNAISPELYWTVLTAGLASVLWIPYILQRILELGPIATFSDPLRDVATKAPWAQRAKNAHTNMIENLVVFAVLALTIQIIGGGTAATALAALLFFASRAAHYVVYTLGLPWVRTPMFLIGFFCQLTLLFAILARG</sequence>
<dbReference type="Proteomes" id="UP000245137">
    <property type="component" value="Unassembled WGS sequence"/>
</dbReference>
<evidence type="ECO:0000313" key="7">
    <source>
        <dbReference type="Proteomes" id="UP000245137"/>
    </source>
</evidence>
<name>A0A2U1SQL8_METSR</name>
<dbReference type="GO" id="GO:0016020">
    <property type="term" value="C:membrane"/>
    <property type="evidence" value="ECO:0007669"/>
    <property type="project" value="UniProtKB-SubCell"/>
</dbReference>
<evidence type="ECO:0000256" key="1">
    <source>
        <dbReference type="ARBA" id="ARBA00004370"/>
    </source>
</evidence>
<accession>A0A2U1SQL8</accession>
<dbReference type="Pfam" id="PF01124">
    <property type="entry name" value="MAPEG"/>
    <property type="match status" value="1"/>
</dbReference>
<feature type="transmembrane region" description="Helical" evidence="5">
    <location>
        <begin position="12"/>
        <end position="28"/>
    </location>
</feature>
<evidence type="ECO:0000256" key="4">
    <source>
        <dbReference type="ARBA" id="ARBA00023136"/>
    </source>
</evidence>
<keyword evidence="4 5" id="KW-0472">Membrane</keyword>
<protein>
    <submittedName>
        <fullName evidence="6">MAPEG family protein</fullName>
    </submittedName>
</protein>
<keyword evidence="7" id="KW-1185">Reference proteome</keyword>
<reference evidence="6 7" key="1">
    <citation type="journal article" date="2018" name="Appl. Microbiol. Biotechnol.">
        <title>Co-cultivation of the strictly anaerobic methanogen Methanosarcina barkeri with aerobic methanotrophs in an oxygen-limited membrane bioreactor.</title>
        <authorList>
            <person name="In 't Zandt M.H."/>
            <person name="van den Bosch T.J.M."/>
            <person name="Rijkers R."/>
            <person name="van Kessel M.A.H.J."/>
            <person name="Jetten M.S.M."/>
            <person name="Welte C.U."/>
        </authorList>
    </citation>
    <scope>NUCLEOTIDE SEQUENCE [LARGE SCALE GENOMIC DNA]</scope>
    <source>
        <strain evidence="6 7">DSM 17706</strain>
    </source>
</reference>
<comment type="subcellular location">
    <subcellularLocation>
        <location evidence="1">Membrane</location>
    </subcellularLocation>
</comment>
<dbReference type="InterPro" id="IPR001129">
    <property type="entry name" value="Membr-assoc_MAPEG"/>
</dbReference>